<keyword evidence="4 6" id="KW-1133">Transmembrane helix</keyword>
<evidence type="ECO:0000256" key="3">
    <source>
        <dbReference type="ARBA" id="ARBA00022692"/>
    </source>
</evidence>
<gene>
    <name evidence="8" type="ORF">ISS99_02445</name>
</gene>
<dbReference type="RefSeq" id="WP_204629992.1">
    <property type="nucleotide sequence ID" value="NZ_BSOC01000009.1"/>
</dbReference>
<comment type="subcellular location">
    <subcellularLocation>
        <location evidence="1">Cell membrane</location>
        <topology evidence="1">Multi-pass membrane protein</topology>
    </subcellularLocation>
</comment>
<feature type="transmembrane region" description="Helical" evidence="6">
    <location>
        <begin position="41"/>
        <end position="59"/>
    </location>
</feature>
<dbReference type="PROSITE" id="PS51257">
    <property type="entry name" value="PROKAR_LIPOPROTEIN"/>
    <property type="match status" value="1"/>
</dbReference>
<keyword evidence="2" id="KW-1003">Cell membrane</keyword>
<feature type="transmembrane region" description="Helical" evidence="6">
    <location>
        <begin position="195"/>
        <end position="214"/>
    </location>
</feature>
<feature type="transmembrane region" description="Helical" evidence="6">
    <location>
        <begin position="153"/>
        <end position="174"/>
    </location>
</feature>
<keyword evidence="9" id="KW-1185">Reference proteome</keyword>
<protein>
    <recommendedName>
        <fullName evidence="7">MASE1 domain-containing protein</fullName>
    </recommendedName>
</protein>
<keyword evidence="3 6" id="KW-0812">Transmembrane</keyword>
<comment type="caution">
    <text evidence="8">The sequence shown here is derived from an EMBL/GenBank/DDBJ whole genome shotgun (WGS) entry which is preliminary data.</text>
</comment>
<evidence type="ECO:0000256" key="4">
    <source>
        <dbReference type="ARBA" id="ARBA00022989"/>
    </source>
</evidence>
<evidence type="ECO:0000313" key="8">
    <source>
        <dbReference type="EMBL" id="MBM7128369.1"/>
    </source>
</evidence>
<dbReference type="Pfam" id="PF05231">
    <property type="entry name" value="MASE1"/>
    <property type="match status" value="1"/>
</dbReference>
<evidence type="ECO:0000256" key="1">
    <source>
        <dbReference type="ARBA" id="ARBA00004651"/>
    </source>
</evidence>
<feature type="domain" description="MASE1" evidence="7">
    <location>
        <begin position="18"/>
        <end position="294"/>
    </location>
</feature>
<evidence type="ECO:0000259" key="7">
    <source>
        <dbReference type="Pfam" id="PF05231"/>
    </source>
</evidence>
<evidence type="ECO:0000256" key="5">
    <source>
        <dbReference type="ARBA" id="ARBA00023136"/>
    </source>
</evidence>
<feature type="transmembrane region" description="Helical" evidence="6">
    <location>
        <begin position="113"/>
        <end position="133"/>
    </location>
</feature>
<feature type="transmembrane region" description="Helical" evidence="6">
    <location>
        <begin position="274"/>
        <end position="294"/>
    </location>
</feature>
<name>A0ABS2KBA5_9GAMM</name>
<evidence type="ECO:0000256" key="2">
    <source>
        <dbReference type="ARBA" id="ARBA00022475"/>
    </source>
</evidence>
<dbReference type="Proteomes" id="UP001430193">
    <property type="component" value="Unassembled WGS sequence"/>
</dbReference>
<dbReference type="EMBL" id="JADIKF010000033">
    <property type="protein sequence ID" value="MBM7128369.1"/>
    <property type="molecule type" value="Genomic_DNA"/>
</dbReference>
<evidence type="ECO:0000313" key="9">
    <source>
        <dbReference type="Proteomes" id="UP001430193"/>
    </source>
</evidence>
<evidence type="ECO:0000256" key="6">
    <source>
        <dbReference type="SAM" id="Phobius"/>
    </source>
</evidence>
<keyword evidence="5 6" id="KW-0472">Membrane</keyword>
<organism evidence="8 9">
    <name type="scientific">Dyella mobilis</name>
    <dbReference type="NCBI Taxonomy" id="1849582"/>
    <lineage>
        <taxon>Bacteria</taxon>
        <taxon>Pseudomonadati</taxon>
        <taxon>Pseudomonadota</taxon>
        <taxon>Gammaproteobacteria</taxon>
        <taxon>Lysobacterales</taxon>
        <taxon>Rhodanobacteraceae</taxon>
        <taxon>Dyella</taxon>
    </lineage>
</organism>
<feature type="transmembrane region" description="Helical" evidence="6">
    <location>
        <begin position="12"/>
        <end position="29"/>
    </location>
</feature>
<proteinExistence type="predicted"/>
<reference evidence="8" key="1">
    <citation type="submission" date="2020-10" db="EMBL/GenBank/DDBJ databases">
        <title>Phylogeny of dyella-like bacteria.</title>
        <authorList>
            <person name="Fu J."/>
        </authorList>
    </citation>
    <scope>NUCLEOTIDE SEQUENCE</scope>
    <source>
        <strain evidence="8">DHON07</strain>
    </source>
</reference>
<feature type="transmembrane region" description="Helical" evidence="6">
    <location>
        <begin position="79"/>
        <end position="101"/>
    </location>
</feature>
<sequence>MVWNKLETWPTLLKQLGVAGGYIAVFACIRPLSDAHWSLTAGLRLSALLLFPYRYWFALALGDGLYSLPQAIECEPQFGFIWSLQYPFPLTAVAMPVVWYCKEKLALFPTKRLINFNTLILCSLACSTLWSLYNAAGLWLIPHRGYSIDAMLFGSLLIGSYVALLTIVPWIIMAKLGYRAGTLKKGLHTFFRSPIFFDTGLVVLPALLILSWLTYRSAEATKPIWALFEFAPVAWLTLRHGWRGTVMGGTMTVASICLLFSWGGNIPDADVVQVQAIIAFSITCLLAMGARISAMHQADEVEKTNARQALQLARQSMLVSELRMRQASETLEQVVGEMQINSNRLLSRFRLMLPANESQTLTKQAVTAQEKVYKLADSMHPIAWRRRGMSAALKENIGRALDEMGIAYQCKVTGRGLSQVGNGLHTMIYRLAREAVVYVCGNLHCSRVSILLRGAYVDGQRIVALRVEGLLEDGLANDSFVLEGQQNQLASKLGATGLDLHQLRDNARLFDGELHVRANPKSLRITTLLIDAAQKEKEHSTSSPFRLWAG</sequence>
<dbReference type="InterPro" id="IPR007895">
    <property type="entry name" value="MASE1"/>
</dbReference>
<accession>A0ABS2KBA5</accession>
<feature type="transmembrane region" description="Helical" evidence="6">
    <location>
        <begin position="245"/>
        <end position="262"/>
    </location>
</feature>